<evidence type="ECO:0000256" key="1">
    <source>
        <dbReference type="ARBA" id="ARBA00022490"/>
    </source>
</evidence>
<keyword evidence="6 8" id="KW-0342">GTP-binding</keyword>
<reference evidence="11" key="1">
    <citation type="submission" date="2016-10" db="EMBL/GenBank/DDBJ databases">
        <authorList>
            <person name="Varghese N."/>
            <person name="Submissions S."/>
        </authorList>
    </citation>
    <scope>NUCLEOTIDE SEQUENCE [LARGE SCALE GENOMIC DNA]</scope>
    <source>
        <strain evidence="11">DSM 5463</strain>
    </source>
</reference>
<evidence type="ECO:0000256" key="4">
    <source>
        <dbReference type="ARBA" id="ARBA00022741"/>
    </source>
</evidence>
<dbReference type="OrthoDB" id="9788394at2"/>
<comment type="catalytic activity">
    <reaction evidence="8">
        <text>Mo-molybdopterin + GTP + H(+) = Mo-molybdopterin guanine dinucleotide + diphosphate</text>
        <dbReference type="Rhea" id="RHEA:34243"/>
        <dbReference type="ChEBI" id="CHEBI:15378"/>
        <dbReference type="ChEBI" id="CHEBI:33019"/>
        <dbReference type="ChEBI" id="CHEBI:37565"/>
        <dbReference type="ChEBI" id="CHEBI:71302"/>
        <dbReference type="ChEBI" id="CHEBI:71310"/>
        <dbReference type="EC" id="2.7.7.77"/>
    </reaction>
</comment>
<accession>A0A1H5XB45</accession>
<sequence>MKLLGTAAILCGGKSSRMGFDKCRIKLNGRLLLDIIIEKLSEAFEEVILITNNKNRFYYKNVFEDEYKECGPAGGIYTALLNSKSKHLFVMACDMPFLNLQYIYYMNSILEKSKYDCILTQKGNWVEPLYSFYSKDMISLFKKSLEDGKYKLFDIISKSNYFIIEEKVARSFSTDLEMFINLNYLSDLEIIKSRFERVEVDGRNQAL</sequence>
<dbReference type="InterPro" id="IPR013482">
    <property type="entry name" value="Molybde_CF_guanTrfase"/>
</dbReference>
<dbReference type="GO" id="GO:0061603">
    <property type="term" value="F:molybdenum cofactor guanylyltransferase activity"/>
    <property type="evidence" value="ECO:0007669"/>
    <property type="project" value="UniProtKB-EC"/>
</dbReference>
<dbReference type="HAMAP" id="MF_00316">
    <property type="entry name" value="MobA"/>
    <property type="match status" value="1"/>
</dbReference>
<keyword evidence="7 8" id="KW-0501">Molybdenum cofactor biosynthesis</keyword>
<feature type="binding site" evidence="8">
    <location>
        <position position="94"/>
    </location>
    <ligand>
        <name>Mg(2+)</name>
        <dbReference type="ChEBI" id="CHEBI:18420"/>
    </ligand>
</feature>
<dbReference type="PANTHER" id="PTHR19136:SF81">
    <property type="entry name" value="MOLYBDENUM COFACTOR GUANYLYLTRANSFERASE"/>
    <property type="match status" value="1"/>
</dbReference>
<evidence type="ECO:0000256" key="3">
    <source>
        <dbReference type="ARBA" id="ARBA00022723"/>
    </source>
</evidence>
<dbReference type="CDD" id="cd02503">
    <property type="entry name" value="MobA"/>
    <property type="match status" value="1"/>
</dbReference>
<keyword evidence="2 8" id="KW-0808">Transferase</keyword>
<keyword evidence="11" id="KW-1185">Reference proteome</keyword>
<keyword evidence="10" id="KW-0548">Nucleotidyltransferase</keyword>
<comment type="caution">
    <text evidence="8">Lacks conserved residue(s) required for the propagation of feature annotation.</text>
</comment>
<dbReference type="AlphaFoldDB" id="A0A1H5XB45"/>
<feature type="binding site" evidence="8">
    <location>
        <position position="65"/>
    </location>
    <ligand>
        <name>GTP</name>
        <dbReference type="ChEBI" id="CHEBI:37565"/>
    </ligand>
</feature>
<dbReference type="PANTHER" id="PTHR19136">
    <property type="entry name" value="MOLYBDENUM COFACTOR GUANYLYLTRANSFERASE"/>
    <property type="match status" value="1"/>
</dbReference>
<evidence type="ECO:0000256" key="8">
    <source>
        <dbReference type="HAMAP-Rule" id="MF_00316"/>
    </source>
</evidence>
<dbReference type="Proteomes" id="UP000242850">
    <property type="component" value="Unassembled WGS sequence"/>
</dbReference>
<comment type="similarity">
    <text evidence="8">Belongs to the MobA family.</text>
</comment>
<dbReference type="EMBL" id="FNUK01000028">
    <property type="protein sequence ID" value="SEG08958.1"/>
    <property type="molecule type" value="Genomic_DNA"/>
</dbReference>
<keyword evidence="5 8" id="KW-0460">Magnesium</keyword>
<comment type="subcellular location">
    <subcellularLocation>
        <location evidence="8">Cytoplasm</location>
    </subcellularLocation>
</comment>
<comment type="function">
    <text evidence="8">Transfers a GMP moiety from GTP to Mo-molybdopterin (Mo-MPT) cofactor (Moco or molybdenum cofactor) to form Mo-molybdopterin guanine dinucleotide (Mo-MGD) cofactor.</text>
</comment>
<evidence type="ECO:0000256" key="2">
    <source>
        <dbReference type="ARBA" id="ARBA00022679"/>
    </source>
</evidence>
<dbReference type="GO" id="GO:0005525">
    <property type="term" value="F:GTP binding"/>
    <property type="evidence" value="ECO:0007669"/>
    <property type="project" value="UniProtKB-UniRule"/>
</dbReference>
<feature type="domain" description="MobA-like NTP transferase" evidence="9">
    <location>
        <begin position="7"/>
        <end position="149"/>
    </location>
</feature>
<dbReference type="InterPro" id="IPR029044">
    <property type="entry name" value="Nucleotide-diphossugar_trans"/>
</dbReference>
<protein>
    <recommendedName>
        <fullName evidence="8">Probable molybdenum cofactor guanylyltransferase</fullName>
        <shortName evidence="8">MoCo guanylyltransferase</shortName>
        <ecNumber evidence="8">2.7.7.77</ecNumber>
    </recommendedName>
    <alternativeName>
        <fullName evidence="8">GTP:molybdopterin guanylyltransferase</fullName>
    </alternativeName>
    <alternativeName>
        <fullName evidence="8">Mo-MPT guanylyltransferase</fullName>
    </alternativeName>
    <alternativeName>
        <fullName evidence="8">Molybdopterin guanylyltransferase</fullName>
    </alternativeName>
    <alternativeName>
        <fullName evidence="8">Molybdopterin-guanine dinucleotide synthase</fullName>
        <shortName evidence="8">MGD synthase</shortName>
    </alternativeName>
</protein>
<feature type="binding site" evidence="8">
    <location>
        <begin position="10"/>
        <end position="12"/>
    </location>
    <ligand>
        <name>GTP</name>
        <dbReference type="ChEBI" id="CHEBI:37565"/>
    </ligand>
</feature>
<dbReference type="GO" id="GO:0006777">
    <property type="term" value="P:Mo-molybdopterin cofactor biosynthetic process"/>
    <property type="evidence" value="ECO:0007669"/>
    <property type="project" value="UniProtKB-KW"/>
</dbReference>
<dbReference type="GO" id="GO:0046872">
    <property type="term" value="F:metal ion binding"/>
    <property type="evidence" value="ECO:0007669"/>
    <property type="project" value="UniProtKB-KW"/>
</dbReference>
<evidence type="ECO:0000256" key="7">
    <source>
        <dbReference type="ARBA" id="ARBA00023150"/>
    </source>
</evidence>
<keyword evidence="3 8" id="KW-0479">Metal-binding</keyword>
<dbReference type="SUPFAM" id="SSF53448">
    <property type="entry name" value="Nucleotide-diphospho-sugar transferases"/>
    <property type="match status" value="1"/>
</dbReference>
<evidence type="ECO:0000256" key="6">
    <source>
        <dbReference type="ARBA" id="ARBA00023134"/>
    </source>
</evidence>
<evidence type="ECO:0000313" key="11">
    <source>
        <dbReference type="Proteomes" id="UP000242850"/>
    </source>
</evidence>
<keyword evidence="4 8" id="KW-0547">Nucleotide-binding</keyword>
<evidence type="ECO:0000313" key="10">
    <source>
        <dbReference type="EMBL" id="SEG08958.1"/>
    </source>
</evidence>
<evidence type="ECO:0000259" key="9">
    <source>
        <dbReference type="Pfam" id="PF12804"/>
    </source>
</evidence>
<keyword evidence="1 8" id="KW-0963">Cytoplasm</keyword>
<feature type="binding site" evidence="8">
    <location>
        <position position="94"/>
    </location>
    <ligand>
        <name>GTP</name>
        <dbReference type="ChEBI" id="CHEBI:37565"/>
    </ligand>
</feature>
<evidence type="ECO:0000256" key="5">
    <source>
        <dbReference type="ARBA" id="ARBA00022842"/>
    </source>
</evidence>
<dbReference type="Pfam" id="PF12804">
    <property type="entry name" value="NTP_transf_3"/>
    <property type="match status" value="1"/>
</dbReference>
<dbReference type="InterPro" id="IPR025877">
    <property type="entry name" value="MobA-like_NTP_Trfase"/>
</dbReference>
<dbReference type="EC" id="2.7.7.77" evidence="8"/>
<organism evidence="10 11">
    <name type="scientific">Caloramator fervidus</name>
    <dbReference type="NCBI Taxonomy" id="29344"/>
    <lineage>
        <taxon>Bacteria</taxon>
        <taxon>Bacillati</taxon>
        <taxon>Bacillota</taxon>
        <taxon>Clostridia</taxon>
        <taxon>Eubacteriales</taxon>
        <taxon>Clostridiaceae</taxon>
        <taxon>Caloramator</taxon>
    </lineage>
</organism>
<name>A0A1H5XB45_9CLOT</name>
<comment type="cofactor">
    <cofactor evidence="8">
        <name>Mg(2+)</name>
        <dbReference type="ChEBI" id="CHEBI:18420"/>
    </cofactor>
</comment>
<feature type="binding site" evidence="8">
    <location>
        <position position="22"/>
    </location>
    <ligand>
        <name>GTP</name>
        <dbReference type="ChEBI" id="CHEBI:37565"/>
    </ligand>
</feature>
<dbReference type="Gene3D" id="3.90.550.10">
    <property type="entry name" value="Spore Coat Polysaccharide Biosynthesis Protein SpsA, Chain A"/>
    <property type="match status" value="1"/>
</dbReference>
<dbReference type="GO" id="GO:0005737">
    <property type="term" value="C:cytoplasm"/>
    <property type="evidence" value="ECO:0007669"/>
    <property type="project" value="UniProtKB-SubCell"/>
</dbReference>
<dbReference type="RefSeq" id="WP_103896627.1">
    <property type="nucleotide sequence ID" value="NZ_FNUK01000028.1"/>
</dbReference>
<gene>
    <name evidence="8" type="primary">mobA</name>
    <name evidence="10" type="ORF">SAMN05660865_01713</name>
</gene>
<comment type="domain">
    <text evidence="8">The N-terminal domain determines nucleotide recognition and specific binding, while the C-terminal domain determines the specific binding to the target protein.</text>
</comment>
<proteinExistence type="inferred from homology"/>